<dbReference type="Proteomes" id="UP001142592">
    <property type="component" value="Unassembled WGS sequence"/>
</dbReference>
<accession>A0A9X3I847</accession>
<evidence type="ECO:0000313" key="2">
    <source>
        <dbReference type="Proteomes" id="UP001142592"/>
    </source>
</evidence>
<dbReference type="RefSeq" id="WP_010599810.1">
    <property type="nucleotide sequence ID" value="NZ_JAPJUH010000001.1"/>
</dbReference>
<name>A0A9X3I847_9SPHI</name>
<gene>
    <name evidence="1" type="ORF">OQZ29_03915</name>
</gene>
<protein>
    <submittedName>
        <fullName evidence="1">Uncharacterized protein</fullName>
    </submittedName>
</protein>
<dbReference type="AlphaFoldDB" id="A0A9X3I847"/>
<sequence length="161" mass="17879">MKKFSLILLVIFIANLGCKKNGGGGLCACSPLESTPSLIVLKGNSGIDLLNPATPGFFDKNQIQLYSKDVNNNIKYINVYINTPFTFNSDNKISYYQLASYELISLAKNIDNNFYLKLGSDKIYQLNLEVKNGVIVKLLVNNIAAPQEYASPRSIYTIQVQ</sequence>
<organism evidence="1 2">
    <name type="scientific">Pedobacter agri</name>
    <dbReference type="NCBI Taxonomy" id="454586"/>
    <lineage>
        <taxon>Bacteria</taxon>
        <taxon>Pseudomonadati</taxon>
        <taxon>Bacteroidota</taxon>
        <taxon>Sphingobacteriia</taxon>
        <taxon>Sphingobacteriales</taxon>
        <taxon>Sphingobacteriaceae</taxon>
        <taxon>Pedobacter</taxon>
    </lineage>
</organism>
<comment type="caution">
    <text evidence="1">The sequence shown here is derived from an EMBL/GenBank/DDBJ whole genome shotgun (WGS) entry which is preliminary data.</text>
</comment>
<reference evidence="1" key="1">
    <citation type="submission" date="2022-11" db="EMBL/GenBank/DDBJ databases">
        <authorList>
            <person name="Graham C."/>
            <person name="Newman J.D."/>
        </authorList>
    </citation>
    <scope>NUCLEOTIDE SEQUENCE</scope>
    <source>
        <strain evidence="1">DSM 19486</strain>
    </source>
</reference>
<keyword evidence="2" id="KW-1185">Reference proteome</keyword>
<dbReference type="EMBL" id="JAPJUH010000001">
    <property type="protein sequence ID" value="MCX3263875.1"/>
    <property type="molecule type" value="Genomic_DNA"/>
</dbReference>
<evidence type="ECO:0000313" key="1">
    <source>
        <dbReference type="EMBL" id="MCX3263875.1"/>
    </source>
</evidence>
<proteinExistence type="predicted"/>